<evidence type="ECO:0000256" key="4">
    <source>
        <dbReference type="ARBA" id="ARBA00022801"/>
    </source>
</evidence>
<organism evidence="8 9">
    <name type="scientific">Apteryx owenii</name>
    <name type="common">Little spotted kiwi</name>
    <dbReference type="NCBI Taxonomy" id="8824"/>
    <lineage>
        <taxon>Eukaryota</taxon>
        <taxon>Metazoa</taxon>
        <taxon>Chordata</taxon>
        <taxon>Craniata</taxon>
        <taxon>Vertebrata</taxon>
        <taxon>Euteleostomi</taxon>
        <taxon>Archelosauria</taxon>
        <taxon>Archosauria</taxon>
        <taxon>Dinosauria</taxon>
        <taxon>Saurischia</taxon>
        <taxon>Theropoda</taxon>
        <taxon>Coelurosauria</taxon>
        <taxon>Aves</taxon>
        <taxon>Palaeognathae</taxon>
        <taxon>Apterygiformes</taxon>
        <taxon>Apterygidae</taxon>
        <taxon>Apteryx</taxon>
    </lineage>
</organism>
<dbReference type="InterPro" id="IPR036895">
    <property type="entry name" value="Uracil-DNA_glycosylase-like_sf"/>
</dbReference>
<proteinExistence type="inferred from homology"/>
<accession>A0A8B9S3E5</accession>
<evidence type="ECO:0000256" key="1">
    <source>
        <dbReference type="ARBA" id="ARBA00004123"/>
    </source>
</evidence>
<evidence type="ECO:0000256" key="5">
    <source>
        <dbReference type="ARBA" id="ARBA00023125"/>
    </source>
</evidence>
<dbReference type="InterPro" id="IPR039134">
    <property type="entry name" value="SMUG1"/>
</dbReference>
<comment type="subcellular location">
    <subcellularLocation>
        <location evidence="1">Nucleus</location>
    </subcellularLocation>
</comment>
<evidence type="ECO:0000313" key="8">
    <source>
        <dbReference type="Ensembl" id="ENSAOWP00000003723.1"/>
    </source>
</evidence>
<name>A0A8B9S3E5_APTOW</name>
<dbReference type="GO" id="GO:0000703">
    <property type="term" value="F:oxidized pyrimidine nucleobase lesion DNA N-glycosylase activity"/>
    <property type="evidence" value="ECO:0007669"/>
    <property type="project" value="TreeGrafter"/>
</dbReference>
<dbReference type="SUPFAM" id="SSF52141">
    <property type="entry name" value="Uracil-DNA glycosylase-like"/>
    <property type="match status" value="1"/>
</dbReference>
<comment type="similarity">
    <text evidence="2">Belongs to the uracil-DNA glycosylase (UDG) superfamily. SMUG1 family.</text>
</comment>
<protein>
    <submittedName>
        <fullName evidence="8">Single-strand-selective monofunctional uracil-DNA glycosylase 1</fullName>
    </submittedName>
</protein>
<dbReference type="GO" id="GO:0005634">
    <property type="term" value="C:nucleus"/>
    <property type="evidence" value="ECO:0007669"/>
    <property type="project" value="UniProtKB-SubCell"/>
</dbReference>
<dbReference type="GO" id="GO:0003677">
    <property type="term" value="F:DNA binding"/>
    <property type="evidence" value="ECO:0007669"/>
    <property type="project" value="UniProtKB-KW"/>
</dbReference>
<sequence>MAEDPAVAAAAATAAAAAPGAEGLASRFLALELELSAVLEALPFGEPVSHVYAPLRYAWQPHEDFVRRYCGAAKRVLFLGMNPGPFGMAQTGVPFGDAWHVREWLQVTGRVEKPPSEHPKRPVLGLECRQAEVSGTRFWGLVRALCPDPRRFFRHCFVHNHCPLLFVARSGRNVTPAELPASQRARLLGALPPSHLEGFGHLQLGPVVVGTRWPQNPRNRPRNVGWAPKTLSNGGGVSPLLSPSRRFSVSRRIWQKAVRRNSWSTRNP</sequence>
<dbReference type="PANTHER" id="PTHR13235:SF2">
    <property type="entry name" value="SINGLE-STRAND SELECTIVE MONOFUNCTIONAL URACIL DNA GLYCOSYLASE"/>
    <property type="match status" value="1"/>
</dbReference>
<dbReference type="Ensembl" id="ENSAOWT00000004271.1">
    <property type="protein sequence ID" value="ENSAOWP00000003723.1"/>
    <property type="gene ID" value="ENSAOWG00000002634.1"/>
</dbReference>
<evidence type="ECO:0000256" key="6">
    <source>
        <dbReference type="ARBA" id="ARBA00023204"/>
    </source>
</evidence>
<dbReference type="GO" id="GO:0017065">
    <property type="term" value="F:single-strand selective uracil DNA N-glycosylase activity"/>
    <property type="evidence" value="ECO:0007669"/>
    <property type="project" value="InterPro"/>
</dbReference>
<evidence type="ECO:0000256" key="3">
    <source>
        <dbReference type="ARBA" id="ARBA00022763"/>
    </source>
</evidence>
<keyword evidence="5" id="KW-0238">DNA-binding</keyword>
<keyword evidence="9" id="KW-1185">Reference proteome</keyword>
<dbReference type="Proteomes" id="UP000694424">
    <property type="component" value="Unplaced"/>
</dbReference>
<evidence type="ECO:0000313" key="9">
    <source>
        <dbReference type="Proteomes" id="UP000694424"/>
    </source>
</evidence>
<dbReference type="AlphaFoldDB" id="A0A8B9S3E5"/>
<evidence type="ECO:0000256" key="7">
    <source>
        <dbReference type="ARBA" id="ARBA00023242"/>
    </source>
</evidence>
<keyword evidence="4" id="KW-0378">Hydrolase</keyword>
<keyword evidence="3" id="KW-0227">DNA damage</keyword>
<evidence type="ECO:0000256" key="2">
    <source>
        <dbReference type="ARBA" id="ARBA00007889"/>
    </source>
</evidence>
<reference evidence="8" key="2">
    <citation type="submission" date="2025-09" db="UniProtKB">
        <authorList>
            <consortium name="Ensembl"/>
        </authorList>
    </citation>
    <scope>IDENTIFICATION</scope>
</reference>
<dbReference type="PANTHER" id="PTHR13235">
    <property type="entry name" value="SINGLE-STRAND SELECTIVE MONOFUNCTIONAL URACIL DNA GLYCOSYLASE"/>
    <property type="match status" value="1"/>
</dbReference>
<reference evidence="8" key="1">
    <citation type="submission" date="2025-08" db="UniProtKB">
        <authorList>
            <consortium name="Ensembl"/>
        </authorList>
    </citation>
    <scope>IDENTIFICATION</scope>
</reference>
<dbReference type="FunFam" id="3.40.470.10:FF:000005">
    <property type="entry name" value="Single-strand selective monofunctional uracil DNA glycosylase"/>
    <property type="match status" value="1"/>
</dbReference>
<dbReference type="GO" id="GO:0006284">
    <property type="term" value="P:base-excision repair"/>
    <property type="evidence" value="ECO:0007669"/>
    <property type="project" value="InterPro"/>
</dbReference>
<keyword evidence="7" id="KW-0539">Nucleus</keyword>
<keyword evidence="6" id="KW-0234">DNA repair</keyword>
<dbReference type="Gene3D" id="3.40.470.10">
    <property type="entry name" value="Uracil-DNA glycosylase-like domain"/>
    <property type="match status" value="1"/>
</dbReference>